<dbReference type="CDD" id="cd16244">
    <property type="entry name" value="EFh_DTN"/>
    <property type="match status" value="1"/>
</dbReference>
<feature type="domain" description="ZZ-type" evidence="7">
    <location>
        <begin position="392"/>
        <end position="448"/>
    </location>
</feature>
<dbReference type="Gene3D" id="1.10.238.10">
    <property type="entry name" value="EF-hand"/>
    <property type="match status" value="2"/>
</dbReference>
<evidence type="ECO:0000313" key="8">
    <source>
        <dbReference type="EMBL" id="KAH0810781.1"/>
    </source>
</evidence>
<dbReference type="PROSITE" id="PS50135">
    <property type="entry name" value="ZF_ZZ_2"/>
    <property type="match status" value="1"/>
</dbReference>
<dbReference type="InterPro" id="IPR015154">
    <property type="entry name" value="EF-hand_dom_typ2"/>
</dbReference>
<dbReference type="SMART" id="SM00291">
    <property type="entry name" value="ZnF_ZZ"/>
    <property type="match status" value="1"/>
</dbReference>
<evidence type="ECO:0000256" key="5">
    <source>
        <dbReference type="SAM" id="Coils"/>
    </source>
</evidence>
<feature type="compositionally biased region" description="Polar residues" evidence="6">
    <location>
        <begin position="1"/>
        <end position="11"/>
    </location>
</feature>
<feature type="region of interest" description="Disordered" evidence="6">
    <location>
        <begin position="671"/>
        <end position="723"/>
    </location>
</feature>
<feature type="coiled-coil region" evidence="5">
    <location>
        <begin position="634"/>
        <end position="661"/>
    </location>
</feature>
<dbReference type="GO" id="GO:0046716">
    <property type="term" value="P:muscle cell cellular homeostasis"/>
    <property type="evidence" value="ECO:0007669"/>
    <property type="project" value="UniProtKB-ARBA"/>
</dbReference>
<dbReference type="EMBL" id="JABDTM020027266">
    <property type="protein sequence ID" value="KAH0810781.1"/>
    <property type="molecule type" value="Genomic_DNA"/>
</dbReference>
<dbReference type="InterPro" id="IPR011992">
    <property type="entry name" value="EF-hand-dom_pair"/>
</dbReference>
<dbReference type="Pfam" id="PF00569">
    <property type="entry name" value="ZZ"/>
    <property type="match status" value="1"/>
</dbReference>
<gene>
    <name evidence="8" type="ORF">GEV33_012010</name>
</gene>
<evidence type="ECO:0000256" key="1">
    <source>
        <dbReference type="ARBA" id="ARBA00022723"/>
    </source>
</evidence>
<reference evidence="8" key="1">
    <citation type="journal article" date="2020" name="J Insects Food Feed">
        <title>The yellow mealworm (Tenebrio molitor) genome: a resource for the emerging insects as food and feed industry.</title>
        <authorList>
            <person name="Eriksson T."/>
            <person name="Andere A."/>
            <person name="Kelstrup H."/>
            <person name="Emery V."/>
            <person name="Picard C."/>
        </authorList>
    </citation>
    <scope>NUCLEOTIDE SEQUENCE</scope>
    <source>
        <strain evidence="8">Stoneville</strain>
        <tissue evidence="8">Whole head</tissue>
    </source>
</reference>
<feature type="coiled-coil region" evidence="5">
    <location>
        <begin position="578"/>
        <end position="605"/>
    </location>
</feature>
<feature type="compositionally biased region" description="Acidic residues" evidence="6">
    <location>
        <begin position="847"/>
        <end position="857"/>
    </location>
</feature>
<dbReference type="PANTHER" id="PTHR12268">
    <property type="entry name" value="E3 UBIQUITIN-PROTEIN LIGASE KCMF1"/>
    <property type="match status" value="1"/>
</dbReference>
<evidence type="ECO:0000259" key="7">
    <source>
        <dbReference type="PROSITE" id="PS50135"/>
    </source>
</evidence>
<feature type="compositionally biased region" description="Basic and acidic residues" evidence="6">
    <location>
        <begin position="950"/>
        <end position="964"/>
    </location>
</feature>
<organism evidence="8 9">
    <name type="scientific">Tenebrio molitor</name>
    <name type="common">Yellow mealworm beetle</name>
    <dbReference type="NCBI Taxonomy" id="7067"/>
    <lineage>
        <taxon>Eukaryota</taxon>
        <taxon>Metazoa</taxon>
        <taxon>Ecdysozoa</taxon>
        <taxon>Arthropoda</taxon>
        <taxon>Hexapoda</taxon>
        <taxon>Insecta</taxon>
        <taxon>Pterygota</taxon>
        <taxon>Neoptera</taxon>
        <taxon>Endopterygota</taxon>
        <taxon>Coleoptera</taxon>
        <taxon>Polyphaga</taxon>
        <taxon>Cucujiformia</taxon>
        <taxon>Tenebrionidae</taxon>
        <taxon>Tenebrio</taxon>
    </lineage>
</organism>
<evidence type="ECO:0000256" key="3">
    <source>
        <dbReference type="ARBA" id="ARBA00022833"/>
    </source>
</evidence>
<dbReference type="InterPro" id="IPR015153">
    <property type="entry name" value="EF-hand_dom_typ1"/>
</dbReference>
<reference evidence="8" key="2">
    <citation type="submission" date="2021-08" db="EMBL/GenBank/DDBJ databases">
        <authorList>
            <person name="Eriksson T."/>
        </authorList>
    </citation>
    <scope>NUCLEOTIDE SEQUENCE</scope>
    <source>
        <strain evidence="8">Stoneville</strain>
        <tissue evidence="8">Whole head</tissue>
    </source>
</reference>
<feature type="compositionally biased region" description="Low complexity" evidence="6">
    <location>
        <begin position="88"/>
        <end position="104"/>
    </location>
</feature>
<feature type="compositionally biased region" description="Pro residues" evidence="6">
    <location>
        <begin position="19"/>
        <end position="37"/>
    </location>
</feature>
<comment type="caution">
    <text evidence="8">The sequence shown here is derived from an EMBL/GenBank/DDBJ whole genome shotgun (WGS) entry which is preliminary data.</text>
</comment>
<feature type="region of interest" description="Disordered" evidence="6">
    <location>
        <begin position="881"/>
        <end position="980"/>
    </location>
</feature>
<dbReference type="InterPro" id="IPR050774">
    <property type="entry name" value="KCMF1/Dystrophin"/>
</dbReference>
<dbReference type="PANTHER" id="PTHR12268:SF27">
    <property type="entry name" value="DYSTROBREVIN, ISOFORM F"/>
    <property type="match status" value="1"/>
</dbReference>
<feature type="compositionally biased region" description="Low complexity" evidence="6">
    <location>
        <begin position="674"/>
        <end position="698"/>
    </location>
</feature>
<dbReference type="SUPFAM" id="SSF57850">
    <property type="entry name" value="RING/U-box"/>
    <property type="match status" value="1"/>
</dbReference>
<keyword evidence="1" id="KW-0479">Metal-binding</keyword>
<dbReference type="GO" id="GO:0016010">
    <property type="term" value="C:dystrophin-associated glycoprotein complex"/>
    <property type="evidence" value="ECO:0007669"/>
    <property type="project" value="UniProtKB-ARBA"/>
</dbReference>
<keyword evidence="3" id="KW-0862">Zinc</keyword>
<evidence type="ECO:0000313" key="9">
    <source>
        <dbReference type="Proteomes" id="UP000719412"/>
    </source>
</evidence>
<dbReference type="GO" id="GO:0045202">
    <property type="term" value="C:synapse"/>
    <property type="evidence" value="ECO:0007669"/>
    <property type="project" value="TreeGrafter"/>
</dbReference>
<accession>A0A8J6HAK6</accession>
<dbReference type="GO" id="GO:0050804">
    <property type="term" value="P:modulation of chemical synaptic transmission"/>
    <property type="evidence" value="ECO:0007669"/>
    <property type="project" value="UniProtKB-ARBA"/>
</dbReference>
<protein>
    <recommendedName>
        <fullName evidence="7">ZZ-type domain-containing protein</fullName>
    </recommendedName>
</protein>
<feature type="region of interest" description="Disordered" evidence="6">
    <location>
        <begin position="549"/>
        <end position="569"/>
    </location>
</feature>
<evidence type="ECO:0000256" key="2">
    <source>
        <dbReference type="ARBA" id="ARBA00022771"/>
    </source>
</evidence>
<dbReference type="GO" id="GO:0099536">
    <property type="term" value="P:synaptic signaling"/>
    <property type="evidence" value="ECO:0007669"/>
    <property type="project" value="TreeGrafter"/>
</dbReference>
<dbReference type="InterPro" id="IPR000433">
    <property type="entry name" value="Znf_ZZ"/>
</dbReference>
<evidence type="ECO:0000256" key="4">
    <source>
        <dbReference type="PROSITE-ProRule" id="PRU00228"/>
    </source>
</evidence>
<dbReference type="Proteomes" id="UP000719412">
    <property type="component" value="Unassembled WGS sequence"/>
</dbReference>
<feature type="compositionally biased region" description="Polar residues" evidence="6">
    <location>
        <begin position="714"/>
        <end position="723"/>
    </location>
</feature>
<dbReference type="InterPro" id="IPR043145">
    <property type="entry name" value="Znf_ZZ_sf"/>
</dbReference>
<name>A0A8J6HAK6_TENMO</name>
<keyword evidence="9" id="KW-1185">Reference proteome</keyword>
<dbReference type="AlphaFoldDB" id="A0A8J6HAK6"/>
<feature type="region of interest" description="Disordered" evidence="6">
    <location>
        <begin position="1"/>
        <end position="164"/>
    </location>
</feature>
<feature type="region of interest" description="Disordered" evidence="6">
    <location>
        <begin position="822"/>
        <end position="859"/>
    </location>
</feature>
<keyword evidence="2 4" id="KW-0863">Zinc-finger</keyword>
<dbReference type="GO" id="GO:0008270">
    <property type="term" value="F:zinc ion binding"/>
    <property type="evidence" value="ECO:0007669"/>
    <property type="project" value="UniProtKB-KW"/>
</dbReference>
<sequence>MENVFTNQLSELSAALTGPPGPPGHSRPGRPGPPGVQGPPDRKAELILGLRGPPGPPGLPRTSRSGRSGVPGIPGDSGPPGLPGERGFMGLPGPSGPPGSIGAPGERGEKGDQGAEGVGIEGPMGPRGLPGPPGPPGVGLTGRAGDRGESGRPAMQGQDNLSSSGDHRLALIHEMSAHNFDLIRFASYRTATKLRFIQKKVSLHAVDIWNVIEAFREQGLHALEPSSELSVARLETLLCSLYHSLNKRAPPTQQAHVDVCSSLLLNWLLAAYATVDNVGKIRVFSIKVALATLCAGKLMDKLRYIFSQISDSNGLLLQWRFNEYLQEVLALPAAVYESPTFNYTDSLANTIFNPNVKVTVNDFLDTLMSDPGPPSLVWLPLLHRIANVENVIHPTQCDACQRENFGGFRYRCQKCPHYTLCQDCFWKGRVTAPHALDHQVKEYSSFSPSKTIGQSLRKSFRCVPDKQKNNLPRFPEQPEKTLNLSHIVPPSPIPSHNGFPDGNNFTSHFDGMGSLDSRSTARSLDSARDDEHKMIARYAARLAQEARSGMARSGYRKNSLSPDTGRVPSEACLGMDSTRAQRELISQLEAKNREIMREIARLRLKLNDDVRDRRQQELENSGHGTENPVLMNELRALRMRKDELETHLTTLQDSRRQLMIQLEGLMKMLKNHQSSPRSTPNSSPRSTKSPPLLPGAAPVAPPPRSAPQTPMSMPPSNNSVVTVSQAERPTHVVHSMAGLPAPVQERSERAMHNNDSLMGVGGDVRNAFGGSSTVSIGSNGNGTPGSVGRSLRNDLLVAADSVTNAMSTLVSSVASTQALPLHKPNTAEPISPPPHRDPLKPLPFCPDFEDDGEDESDGGWQQELQRRYAQDANFMAELRARHPTSPPENHPSQNYNHHQYPALNHHHPNQGYMAQQNYPNYNQAEPNQSPFGPQTPNKSEPQSNLQSEQSNDKSEENSNKEGMSKETLQFEEALKQWVNR</sequence>
<dbReference type="Gene3D" id="3.30.60.90">
    <property type="match status" value="1"/>
</dbReference>
<dbReference type="Pfam" id="PF09069">
    <property type="entry name" value="EF-hand_3"/>
    <property type="match status" value="1"/>
</dbReference>
<evidence type="ECO:0000256" key="6">
    <source>
        <dbReference type="SAM" id="MobiDB-lite"/>
    </source>
</evidence>
<dbReference type="Pfam" id="PF09068">
    <property type="entry name" value="EF-hand_2"/>
    <property type="match status" value="1"/>
</dbReference>
<keyword evidence="5" id="KW-0175">Coiled coil</keyword>
<dbReference type="SUPFAM" id="SSF47473">
    <property type="entry name" value="EF-hand"/>
    <property type="match status" value="2"/>
</dbReference>
<proteinExistence type="predicted"/>
<feature type="compositionally biased region" description="Polar residues" evidence="6">
    <location>
        <begin position="912"/>
        <end position="949"/>
    </location>
</feature>